<protein>
    <recommendedName>
        <fullName evidence="4">Plastid lipid-associated protein/fibrillin conserved domain-containing protein</fullName>
    </recommendedName>
</protein>
<organism evidence="2 3">
    <name type="scientific">Thalassiosira pseudonana</name>
    <name type="common">Marine diatom</name>
    <name type="synonym">Cyclotella nana</name>
    <dbReference type="NCBI Taxonomy" id="35128"/>
    <lineage>
        <taxon>Eukaryota</taxon>
        <taxon>Sar</taxon>
        <taxon>Stramenopiles</taxon>
        <taxon>Ochrophyta</taxon>
        <taxon>Bacillariophyta</taxon>
        <taxon>Coscinodiscophyceae</taxon>
        <taxon>Thalassiosirophycidae</taxon>
        <taxon>Thalassiosirales</taxon>
        <taxon>Thalassiosiraceae</taxon>
        <taxon>Thalassiosira</taxon>
    </lineage>
</organism>
<gene>
    <name evidence="2" type="ORF">THAPSDRAFT_1071</name>
</gene>
<evidence type="ECO:0000313" key="2">
    <source>
        <dbReference type="EMBL" id="EED96260.1"/>
    </source>
</evidence>
<evidence type="ECO:0000256" key="1">
    <source>
        <dbReference type="SAM" id="SignalP"/>
    </source>
</evidence>
<dbReference type="PaxDb" id="35128-Thaps1071"/>
<dbReference type="OMA" id="WFTIRTS"/>
<feature type="signal peptide" evidence="1">
    <location>
        <begin position="1"/>
        <end position="17"/>
    </location>
</feature>
<sequence>MKLFIVLLVSIASNVNAFAASTADVVPRPIDASSDMKVEEAPMTDAPSSPILIPGEVDIQQAFSQSTFPTSSSALITRAKEILSPDIELGTKDDGACLASNFQFVAAVVGPLPKDEYLNALNSFKLTDSFDIQQNFFGFTVDPLQTNRVWFFSRQVAKQIAPFMGVSVENNPSEDGVLNLPPQLLHMDFNEEGLVTEFGFYTVDRQQGNTGGLGGAFGYFYGVGKPLPIPECQPYKPSFRFRILGLIGKLGRKLSKKTE</sequence>
<keyword evidence="3" id="KW-1185">Reference proteome</keyword>
<name>B8BPW5_THAPS</name>
<dbReference type="Proteomes" id="UP000001449">
    <property type="component" value="Chromosome 1"/>
</dbReference>
<accession>B8BPW5</accession>
<dbReference type="GeneID" id="7446802"/>
<keyword evidence="1" id="KW-0732">Signal</keyword>
<evidence type="ECO:0008006" key="4">
    <source>
        <dbReference type="Google" id="ProtNLM"/>
    </source>
</evidence>
<reference evidence="2 3" key="1">
    <citation type="journal article" date="2004" name="Science">
        <title>The genome of the diatom Thalassiosira pseudonana: ecology, evolution, and metabolism.</title>
        <authorList>
            <person name="Armbrust E.V."/>
            <person name="Berges J.A."/>
            <person name="Bowler C."/>
            <person name="Green B.R."/>
            <person name="Martinez D."/>
            <person name="Putnam N.H."/>
            <person name="Zhou S."/>
            <person name="Allen A.E."/>
            <person name="Apt K.E."/>
            <person name="Bechner M."/>
            <person name="Brzezinski M.A."/>
            <person name="Chaal B.K."/>
            <person name="Chiovitti A."/>
            <person name="Davis A.K."/>
            <person name="Demarest M.S."/>
            <person name="Detter J.C."/>
            <person name="Glavina T."/>
            <person name="Goodstein D."/>
            <person name="Hadi M.Z."/>
            <person name="Hellsten U."/>
            <person name="Hildebrand M."/>
            <person name="Jenkins B.D."/>
            <person name="Jurka J."/>
            <person name="Kapitonov V.V."/>
            <person name="Kroger N."/>
            <person name="Lau W.W."/>
            <person name="Lane T.W."/>
            <person name="Larimer F.W."/>
            <person name="Lippmeier J.C."/>
            <person name="Lucas S."/>
            <person name="Medina M."/>
            <person name="Montsant A."/>
            <person name="Obornik M."/>
            <person name="Parker M.S."/>
            <person name="Palenik B."/>
            <person name="Pazour G.J."/>
            <person name="Richardson P.M."/>
            <person name="Rynearson T.A."/>
            <person name="Saito M.A."/>
            <person name="Schwartz D.C."/>
            <person name="Thamatrakoln K."/>
            <person name="Valentin K."/>
            <person name="Vardi A."/>
            <person name="Wilkerson F.P."/>
            <person name="Rokhsar D.S."/>
        </authorList>
    </citation>
    <scope>NUCLEOTIDE SEQUENCE [LARGE SCALE GENOMIC DNA]</scope>
    <source>
        <strain evidence="2 3">CCMP1335</strain>
    </source>
</reference>
<proteinExistence type="predicted"/>
<dbReference type="InParanoid" id="B8BPW5"/>
<dbReference type="AlphaFoldDB" id="B8BPW5"/>
<dbReference type="eggNOG" id="ENOG502RZ34">
    <property type="taxonomic scope" value="Eukaryota"/>
</dbReference>
<evidence type="ECO:0000313" key="3">
    <source>
        <dbReference type="Proteomes" id="UP000001449"/>
    </source>
</evidence>
<dbReference type="KEGG" id="tps:THAPSDRAFT_1071"/>
<feature type="chain" id="PRO_5002869079" description="Plastid lipid-associated protein/fibrillin conserved domain-containing protein" evidence="1">
    <location>
        <begin position="18"/>
        <end position="259"/>
    </location>
</feature>
<dbReference type="HOGENOM" id="CLU_086176_1_0_1"/>
<dbReference type="EMBL" id="CM000638">
    <property type="protein sequence ID" value="EED96260.1"/>
    <property type="molecule type" value="Genomic_DNA"/>
</dbReference>
<dbReference type="RefSeq" id="XP_002286619.1">
    <property type="nucleotide sequence ID" value="XM_002286583.1"/>
</dbReference>
<reference evidence="2 3" key="2">
    <citation type="journal article" date="2008" name="Nature">
        <title>The Phaeodactylum genome reveals the evolutionary history of diatom genomes.</title>
        <authorList>
            <person name="Bowler C."/>
            <person name="Allen A.E."/>
            <person name="Badger J.H."/>
            <person name="Grimwood J."/>
            <person name="Jabbari K."/>
            <person name="Kuo A."/>
            <person name="Maheswari U."/>
            <person name="Martens C."/>
            <person name="Maumus F."/>
            <person name="Otillar R.P."/>
            <person name="Rayko E."/>
            <person name="Salamov A."/>
            <person name="Vandepoele K."/>
            <person name="Beszteri B."/>
            <person name="Gruber A."/>
            <person name="Heijde M."/>
            <person name="Katinka M."/>
            <person name="Mock T."/>
            <person name="Valentin K."/>
            <person name="Verret F."/>
            <person name="Berges J.A."/>
            <person name="Brownlee C."/>
            <person name="Cadoret J.P."/>
            <person name="Chiovitti A."/>
            <person name="Choi C.J."/>
            <person name="Coesel S."/>
            <person name="De Martino A."/>
            <person name="Detter J.C."/>
            <person name="Durkin C."/>
            <person name="Falciatore A."/>
            <person name="Fournet J."/>
            <person name="Haruta M."/>
            <person name="Huysman M.J."/>
            <person name="Jenkins B.D."/>
            <person name="Jiroutova K."/>
            <person name="Jorgensen R.E."/>
            <person name="Joubert Y."/>
            <person name="Kaplan A."/>
            <person name="Kroger N."/>
            <person name="Kroth P.G."/>
            <person name="La Roche J."/>
            <person name="Lindquist E."/>
            <person name="Lommer M."/>
            <person name="Martin-Jezequel V."/>
            <person name="Lopez P.J."/>
            <person name="Lucas S."/>
            <person name="Mangogna M."/>
            <person name="McGinnis K."/>
            <person name="Medlin L.K."/>
            <person name="Montsant A."/>
            <person name="Oudot-Le Secq M.P."/>
            <person name="Napoli C."/>
            <person name="Obornik M."/>
            <person name="Parker M.S."/>
            <person name="Petit J.L."/>
            <person name="Porcel B.M."/>
            <person name="Poulsen N."/>
            <person name="Robison M."/>
            <person name="Rychlewski L."/>
            <person name="Rynearson T.A."/>
            <person name="Schmutz J."/>
            <person name="Shapiro H."/>
            <person name="Siaut M."/>
            <person name="Stanley M."/>
            <person name="Sussman M.R."/>
            <person name="Taylor A.R."/>
            <person name="Vardi A."/>
            <person name="von Dassow P."/>
            <person name="Vyverman W."/>
            <person name="Willis A."/>
            <person name="Wyrwicz L.S."/>
            <person name="Rokhsar D.S."/>
            <person name="Weissenbach J."/>
            <person name="Armbrust E.V."/>
            <person name="Green B.R."/>
            <person name="Van de Peer Y."/>
            <person name="Grigoriev I.V."/>
        </authorList>
    </citation>
    <scope>NUCLEOTIDE SEQUENCE [LARGE SCALE GENOMIC DNA]</scope>
    <source>
        <strain evidence="2 3">CCMP1335</strain>
    </source>
</reference>